<reference evidence="2" key="1">
    <citation type="submission" date="2018-01" db="EMBL/GenBank/DDBJ databases">
        <title>An insight into the sialome of Amazonian anophelines.</title>
        <authorList>
            <person name="Ribeiro J.M."/>
            <person name="Scarpassa V."/>
            <person name="Calvo E."/>
        </authorList>
    </citation>
    <scope>NUCLEOTIDE SEQUENCE</scope>
</reference>
<dbReference type="AlphaFoldDB" id="A0A2M4DR45"/>
<organism evidence="2">
    <name type="scientific">Anopheles darlingi</name>
    <name type="common">Mosquito</name>
    <dbReference type="NCBI Taxonomy" id="43151"/>
    <lineage>
        <taxon>Eukaryota</taxon>
        <taxon>Metazoa</taxon>
        <taxon>Ecdysozoa</taxon>
        <taxon>Arthropoda</taxon>
        <taxon>Hexapoda</taxon>
        <taxon>Insecta</taxon>
        <taxon>Pterygota</taxon>
        <taxon>Neoptera</taxon>
        <taxon>Endopterygota</taxon>
        <taxon>Diptera</taxon>
        <taxon>Nematocera</taxon>
        <taxon>Culicoidea</taxon>
        <taxon>Culicidae</taxon>
        <taxon>Anophelinae</taxon>
        <taxon>Anopheles</taxon>
    </lineage>
</organism>
<evidence type="ECO:0000313" key="2">
    <source>
        <dbReference type="EMBL" id="MBW80016.1"/>
    </source>
</evidence>
<feature type="signal peptide" evidence="1">
    <location>
        <begin position="1"/>
        <end position="29"/>
    </location>
</feature>
<name>A0A2M4DR45_ANODA</name>
<feature type="chain" id="PRO_5014604443" evidence="1">
    <location>
        <begin position="30"/>
        <end position="111"/>
    </location>
</feature>
<dbReference type="EMBL" id="GGFL01015838">
    <property type="protein sequence ID" value="MBW80016.1"/>
    <property type="molecule type" value="Transcribed_RNA"/>
</dbReference>
<proteinExistence type="predicted"/>
<protein>
    <submittedName>
        <fullName evidence="2">Putative secreted protein</fullName>
    </submittedName>
</protein>
<evidence type="ECO:0000256" key="1">
    <source>
        <dbReference type="SAM" id="SignalP"/>
    </source>
</evidence>
<sequence>MMMNDSWAAKLSAIILVILIVISSSPSSSDRVSMKNCKIVLYSRVYKGEMPKVKLETVARAMVTRLAKPHLTHLFIAAHHSENVFAILQEGGIERKRERGSGREQQDTNNR</sequence>
<accession>A0A2M4DR45</accession>
<keyword evidence="1" id="KW-0732">Signal</keyword>